<accession>A0ABQ5MWS5</accession>
<protein>
    <recommendedName>
        <fullName evidence="3">Secreted protein</fullName>
    </recommendedName>
</protein>
<reference evidence="1 2" key="1">
    <citation type="journal article" date="2023" name="Int. J. Syst. Evol. Microbiol.">
        <title>Arthrobacter mangrovi sp. nov., an actinobacterium isolated from the rhizosphere of a mangrove.</title>
        <authorList>
            <person name="Hamada M."/>
            <person name="Saitou S."/>
            <person name="Enomoto N."/>
            <person name="Nanri K."/>
            <person name="Hidaka K."/>
            <person name="Miura T."/>
            <person name="Tamura T."/>
        </authorList>
    </citation>
    <scope>NUCLEOTIDE SEQUENCE [LARGE SCALE GENOMIC DNA]</scope>
    <source>
        <strain evidence="1 2">NBRC 112813</strain>
    </source>
</reference>
<proteinExistence type="predicted"/>
<organism evidence="1 2">
    <name type="scientific">Arthrobacter mangrovi</name>
    <dbReference type="NCBI Taxonomy" id="2966350"/>
    <lineage>
        <taxon>Bacteria</taxon>
        <taxon>Bacillati</taxon>
        <taxon>Actinomycetota</taxon>
        <taxon>Actinomycetes</taxon>
        <taxon>Micrococcales</taxon>
        <taxon>Micrococcaceae</taxon>
        <taxon>Arthrobacter</taxon>
    </lineage>
</organism>
<evidence type="ECO:0000313" key="2">
    <source>
        <dbReference type="Proteomes" id="UP001209654"/>
    </source>
</evidence>
<keyword evidence="2" id="KW-1185">Reference proteome</keyword>
<dbReference type="Proteomes" id="UP001209654">
    <property type="component" value="Unassembled WGS sequence"/>
</dbReference>
<gene>
    <name evidence="1" type="ORF">AHIS1636_28920</name>
</gene>
<evidence type="ECO:0000313" key="1">
    <source>
        <dbReference type="EMBL" id="GLB68450.1"/>
    </source>
</evidence>
<sequence>MFLVASAWAGALLAISEGLIGDPLLIEIPSRICGYSDVPAARREAPGSVLFCNKKTPPSRLAPMGFRA</sequence>
<dbReference type="EMBL" id="BRVS01000018">
    <property type="protein sequence ID" value="GLB68450.1"/>
    <property type="molecule type" value="Genomic_DNA"/>
</dbReference>
<name>A0ABQ5MWS5_9MICC</name>
<comment type="caution">
    <text evidence="1">The sequence shown here is derived from an EMBL/GenBank/DDBJ whole genome shotgun (WGS) entry which is preliminary data.</text>
</comment>
<evidence type="ECO:0008006" key="3">
    <source>
        <dbReference type="Google" id="ProtNLM"/>
    </source>
</evidence>